<feature type="domain" description="DUF2231" evidence="3">
    <location>
        <begin position="29"/>
        <end position="163"/>
    </location>
</feature>
<feature type="transmembrane region" description="Helical" evidence="2">
    <location>
        <begin position="132"/>
        <end position="149"/>
    </location>
</feature>
<keyword evidence="2" id="KW-0812">Transmembrane</keyword>
<evidence type="ECO:0000256" key="1">
    <source>
        <dbReference type="SAM" id="MobiDB-lite"/>
    </source>
</evidence>
<keyword evidence="2" id="KW-0472">Membrane</keyword>
<organism evidence="4 5">
    <name type="scientific">Marinicauda pacifica</name>
    <dbReference type="NCBI Taxonomy" id="1133559"/>
    <lineage>
        <taxon>Bacteria</taxon>
        <taxon>Pseudomonadati</taxon>
        <taxon>Pseudomonadota</taxon>
        <taxon>Alphaproteobacteria</taxon>
        <taxon>Maricaulales</taxon>
        <taxon>Maricaulaceae</taxon>
        <taxon>Marinicauda</taxon>
    </lineage>
</organism>
<dbReference type="Proteomes" id="UP000305451">
    <property type="component" value="Unassembled WGS sequence"/>
</dbReference>
<keyword evidence="5" id="KW-1185">Reference proteome</keyword>
<feature type="transmembrane region" description="Helical" evidence="2">
    <location>
        <begin position="62"/>
        <end position="86"/>
    </location>
</feature>
<feature type="transmembrane region" description="Helical" evidence="2">
    <location>
        <begin position="34"/>
        <end position="56"/>
    </location>
</feature>
<dbReference type="OrthoDB" id="2873672at2"/>
<protein>
    <submittedName>
        <fullName evidence="4">DUF2231 domain-containing protein</fullName>
    </submittedName>
</protein>
<evidence type="ECO:0000256" key="2">
    <source>
        <dbReference type="SAM" id="Phobius"/>
    </source>
</evidence>
<accession>A0A4S2HF68</accession>
<reference evidence="4 5" key="1">
    <citation type="journal article" date="2013" name="Int. J. Syst. Evol. Microbiol.">
        <title>Marinicauda pacifica gen. nov., sp. nov., a prosthecate alphaproteobacterium of the family Hyphomonadaceae isolated from deep seawater.</title>
        <authorList>
            <person name="Zhang X.Y."/>
            <person name="Li G.W."/>
            <person name="Wang C.S."/>
            <person name="Zhang Y.J."/>
            <person name="Xu X.W."/>
            <person name="Li H."/>
            <person name="Liu A."/>
            <person name="Liu C."/>
            <person name="Xie B.B."/>
            <person name="Qin Q.L."/>
            <person name="Xu Z."/>
            <person name="Chen X.L."/>
            <person name="Zhou B.C."/>
            <person name="Zhang Y.Z."/>
        </authorList>
    </citation>
    <scope>NUCLEOTIDE SEQUENCE [LARGE SCALE GENOMIC DNA]</scope>
    <source>
        <strain evidence="4 5">P-1 km-3</strain>
    </source>
</reference>
<dbReference type="AlphaFoldDB" id="A0A4S2HF68"/>
<evidence type="ECO:0000313" key="5">
    <source>
        <dbReference type="Proteomes" id="UP000305451"/>
    </source>
</evidence>
<feature type="region of interest" description="Disordered" evidence="1">
    <location>
        <begin position="167"/>
        <end position="187"/>
    </location>
</feature>
<name>A0A4S2HF68_9PROT</name>
<evidence type="ECO:0000313" key="4">
    <source>
        <dbReference type="EMBL" id="TGY94737.1"/>
    </source>
</evidence>
<keyword evidence="2" id="KW-1133">Transmembrane helix</keyword>
<dbReference type="Pfam" id="PF09990">
    <property type="entry name" value="DUF2231"/>
    <property type="match status" value="1"/>
</dbReference>
<gene>
    <name evidence="4" type="ORF">E5162_05575</name>
</gene>
<proteinExistence type="predicted"/>
<dbReference type="RefSeq" id="WP_135943935.1">
    <property type="nucleotide sequence ID" value="NZ_BMEI01000001.1"/>
</dbReference>
<evidence type="ECO:0000259" key="3">
    <source>
        <dbReference type="Pfam" id="PF09990"/>
    </source>
</evidence>
<dbReference type="EMBL" id="SRXV01000001">
    <property type="protein sequence ID" value="TGY94737.1"/>
    <property type="molecule type" value="Genomic_DNA"/>
</dbReference>
<dbReference type="InterPro" id="IPR019251">
    <property type="entry name" value="DUF2231_TM"/>
</dbReference>
<sequence length="187" mass="19416">MPSSKDPAHNPSAADPAWHDLDSRIAVAGHPVHAMLVAFPIAGVFATAFADVAYWWTSDPFWVRAALWASGGAFAMGCVAALSGLGEMVFVPGVRRRAAAWSHAVAAMVLIGIVGASWAWRLQEGQAAVLPWGLVLSWIGLAVVGIAGWHGGKLVFEHQVGTAMAPEDGAAAEPEPPASSMNGKSLS</sequence>
<comment type="caution">
    <text evidence="4">The sequence shown here is derived from an EMBL/GenBank/DDBJ whole genome shotgun (WGS) entry which is preliminary data.</text>
</comment>
<feature type="transmembrane region" description="Helical" evidence="2">
    <location>
        <begin position="98"/>
        <end position="120"/>
    </location>
</feature>